<evidence type="ECO:0000259" key="1">
    <source>
        <dbReference type="PROSITE" id="PS51704"/>
    </source>
</evidence>
<dbReference type="Proteomes" id="UP001597063">
    <property type="component" value="Unassembled WGS sequence"/>
</dbReference>
<dbReference type="PANTHER" id="PTHR46211">
    <property type="entry name" value="GLYCEROPHOSPHORYL DIESTER PHOSPHODIESTERASE"/>
    <property type="match status" value="1"/>
</dbReference>
<evidence type="ECO:0000313" key="2">
    <source>
        <dbReference type="EMBL" id="MFD0684341.1"/>
    </source>
</evidence>
<comment type="caution">
    <text evidence="2">The sequence shown here is derived from an EMBL/GenBank/DDBJ whole genome shotgun (WGS) entry which is preliminary data.</text>
</comment>
<dbReference type="InterPro" id="IPR030395">
    <property type="entry name" value="GP_PDE_dom"/>
</dbReference>
<dbReference type="EMBL" id="JBHTGP010000003">
    <property type="protein sequence ID" value="MFD0684341.1"/>
    <property type="molecule type" value="Genomic_DNA"/>
</dbReference>
<protein>
    <submittedName>
        <fullName evidence="2">Glycerophosphodiester phosphodiesterase</fullName>
    </submittedName>
</protein>
<dbReference type="Gene3D" id="3.20.20.190">
    <property type="entry name" value="Phosphatidylinositol (PI) phosphodiesterase"/>
    <property type="match status" value="1"/>
</dbReference>
<keyword evidence="3" id="KW-1185">Reference proteome</keyword>
<sequence>MPRRYGLALAAVATTTTITGSVTDAAADPHPVVWSPPGAPEPRPRTVAHAAAALNAKVATVAHRGASAYAPENTLAAFRLAKTKHADVFELDVQETKDHKLVILHDSTLARTTNVETVYPGKKPWKVSSLTLAQVKKLDAGSWYSAKYKGQRVPTLAETLSAMRGSGLGLLLEIKNPASYPGIEGRIAAELKRSPSWLRADPNERRLAVQSFDWTSVNRFHALLPAVPTAVLGTPAVADLPKVAKYADQVNPPYKGLTASYVKKVHAAHMDVLTWTLNDRASVQKAVKLGVDGIISNKPDIVYGVVRSREAV</sequence>
<dbReference type="Pfam" id="PF03009">
    <property type="entry name" value="GDPD"/>
    <property type="match status" value="1"/>
</dbReference>
<feature type="domain" description="GP-PDE" evidence="1">
    <location>
        <begin position="58"/>
        <end position="306"/>
    </location>
</feature>
<dbReference type="RefSeq" id="WP_165502783.1">
    <property type="nucleotide sequence ID" value="NZ_CAACUY010000020.1"/>
</dbReference>
<gene>
    <name evidence="2" type="ORF">ACFQZM_07540</name>
</gene>
<organism evidence="2 3">
    <name type="scientific">Actinomadura fibrosa</name>
    <dbReference type="NCBI Taxonomy" id="111802"/>
    <lineage>
        <taxon>Bacteria</taxon>
        <taxon>Bacillati</taxon>
        <taxon>Actinomycetota</taxon>
        <taxon>Actinomycetes</taxon>
        <taxon>Streptosporangiales</taxon>
        <taxon>Thermomonosporaceae</taxon>
        <taxon>Actinomadura</taxon>
    </lineage>
</organism>
<accession>A0ABW2XIM1</accession>
<dbReference type="PANTHER" id="PTHR46211:SF1">
    <property type="entry name" value="GLYCEROPHOSPHODIESTER PHOSPHODIESTERASE, CYTOPLASMIC"/>
    <property type="match status" value="1"/>
</dbReference>
<dbReference type="PROSITE" id="PS51704">
    <property type="entry name" value="GP_PDE"/>
    <property type="match status" value="1"/>
</dbReference>
<name>A0ABW2XIM1_9ACTN</name>
<dbReference type="InterPro" id="IPR017946">
    <property type="entry name" value="PLC-like_Pdiesterase_TIM-brl"/>
</dbReference>
<proteinExistence type="predicted"/>
<dbReference type="SUPFAM" id="SSF51695">
    <property type="entry name" value="PLC-like phosphodiesterases"/>
    <property type="match status" value="1"/>
</dbReference>
<reference evidence="3" key="1">
    <citation type="journal article" date="2019" name="Int. J. Syst. Evol. Microbiol.">
        <title>The Global Catalogue of Microorganisms (GCM) 10K type strain sequencing project: providing services to taxonomists for standard genome sequencing and annotation.</title>
        <authorList>
            <consortium name="The Broad Institute Genomics Platform"/>
            <consortium name="The Broad Institute Genome Sequencing Center for Infectious Disease"/>
            <person name="Wu L."/>
            <person name="Ma J."/>
        </authorList>
    </citation>
    <scope>NUCLEOTIDE SEQUENCE [LARGE SCALE GENOMIC DNA]</scope>
    <source>
        <strain evidence="3">JCM 9371</strain>
    </source>
</reference>
<evidence type="ECO:0000313" key="3">
    <source>
        <dbReference type="Proteomes" id="UP001597063"/>
    </source>
</evidence>